<sequence>MPLYIRIPVLSIWHTKPDHRPVALSREYPSQERQYPFHLVHDTDTGFRMVVKSPCSSFLFATIPPTLVISSSRVHRRRVQIGVSHEAEKGMGQRGKGESDRYGIPSLCFRHQNVT</sequence>
<dbReference type="AlphaFoldDB" id="H1VBV5"/>
<evidence type="ECO:0000313" key="2">
    <source>
        <dbReference type="Proteomes" id="UP000007174"/>
    </source>
</evidence>
<accession>H1VBV5</accession>
<gene>
    <name evidence="1" type="ORF">CH063_01757</name>
</gene>
<reference evidence="2" key="1">
    <citation type="journal article" date="2012" name="Nat. Genet.">
        <title>Lifestyle transitions in plant pathogenic Colletotrichum fungi deciphered by genome and transcriptome analyses.</title>
        <authorList>
            <person name="O'Connell R.J."/>
            <person name="Thon M.R."/>
            <person name="Hacquard S."/>
            <person name="Amyotte S.G."/>
            <person name="Kleemann J."/>
            <person name="Torres M.F."/>
            <person name="Damm U."/>
            <person name="Buiate E.A."/>
            <person name="Epstein L."/>
            <person name="Alkan N."/>
            <person name="Altmueller J."/>
            <person name="Alvarado-Balderrama L."/>
            <person name="Bauser C.A."/>
            <person name="Becker C."/>
            <person name="Birren B.W."/>
            <person name="Chen Z."/>
            <person name="Choi J."/>
            <person name="Crouch J.A."/>
            <person name="Duvick J.P."/>
            <person name="Farman M.A."/>
            <person name="Gan P."/>
            <person name="Heiman D."/>
            <person name="Henrissat B."/>
            <person name="Howard R.J."/>
            <person name="Kabbage M."/>
            <person name="Koch C."/>
            <person name="Kracher B."/>
            <person name="Kubo Y."/>
            <person name="Law A.D."/>
            <person name="Lebrun M.-H."/>
            <person name="Lee Y.-H."/>
            <person name="Miyara I."/>
            <person name="Moore N."/>
            <person name="Neumann U."/>
            <person name="Nordstroem K."/>
            <person name="Panaccione D.G."/>
            <person name="Panstruga R."/>
            <person name="Place M."/>
            <person name="Proctor R.H."/>
            <person name="Prusky D."/>
            <person name="Rech G."/>
            <person name="Reinhardt R."/>
            <person name="Rollins J.A."/>
            <person name="Rounsley S."/>
            <person name="Schardl C.L."/>
            <person name="Schwartz D.C."/>
            <person name="Shenoy N."/>
            <person name="Shirasu K."/>
            <person name="Sikhakolli U.R."/>
            <person name="Stueber K."/>
            <person name="Sukno S.A."/>
            <person name="Sweigard J.A."/>
            <person name="Takano Y."/>
            <person name="Takahara H."/>
            <person name="Trail F."/>
            <person name="van der Does H.C."/>
            <person name="Voll L.M."/>
            <person name="Will I."/>
            <person name="Young S."/>
            <person name="Zeng Q."/>
            <person name="Zhang J."/>
            <person name="Zhou S."/>
            <person name="Dickman M.B."/>
            <person name="Schulze-Lefert P."/>
            <person name="Ver Loren van Themaat E."/>
            <person name="Ma L.-J."/>
            <person name="Vaillancourt L.J."/>
        </authorList>
    </citation>
    <scope>NUCLEOTIDE SEQUENCE [LARGE SCALE GENOMIC DNA]</scope>
    <source>
        <strain evidence="2">IMI 349063</strain>
    </source>
</reference>
<organism evidence="1 2">
    <name type="scientific">Colletotrichum higginsianum (strain IMI 349063)</name>
    <name type="common">Crucifer anthracnose fungus</name>
    <dbReference type="NCBI Taxonomy" id="759273"/>
    <lineage>
        <taxon>Eukaryota</taxon>
        <taxon>Fungi</taxon>
        <taxon>Dikarya</taxon>
        <taxon>Ascomycota</taxon>
        <taxon>Pezizomycotina</taxon>
        <taxon>Sordariomycetes</taxon>
        <taxon>Hypocreomycetidae</taxon>
        <taxon>Glomerellales</taxon>
        <taxon>Glomerellaceae</taxon>
        <taxon>Colletotrichum</taxon>
        <taxon>Colletotrichum destructivum species complex</taxon>
    </lineage>
</organism>
<evidence type="ECO:0000313" key="1">
    <source>
        <dbReference type="EMBL" id="CCF37708.1"/>
    </source>
</evidence>
<proteinExistence type="predicted"/>
<dbReference type="EMBL" id="CACQ02002591">
    <property type="protein sequence ID" value="CCF37708.1"/>
    <property type="molecule type" value="Genomic_DNA"/>
</dbReference>
<dbReference type="Proteomes" id="UP000007174">
    <property type="component" value="Unassembled WGS sequence"/>
</dbReference>
<protein>
    <submittedName>
        <fullName evidence="1">Uncharacterized protein</fullName>
    </submittedName>
</protein>
<dbReference type="HOGENOM" id="CLU_2108858_0_0_1"/>
<name>H1VBV5_COLHI</name>